<evidence type="ECO:0000256" key="3">
    <source>
        <dbReference type="ARBA" id="ARBA00014919"/>
    </source>
</evidence>
<dbReference type="SMART" id="SM00962">
    <property type="entry name" value="SRP54"/>
    <property type="match status" value="1"/>
</dbReference>
<keyword evidence="9" id="KW-0342">GTP-binding</keyword>
<protein>
    <recommendedName>
        <fullName evidence="3 13">Flagellar biosynthesis protein FlhF</fullName>
    </recommendedName>
</protein>
<evidence type="ECO:0000259" key="15">
    <source>
        <dbReference type="SMART" id="SM00962"/>
    </source>
</evidence>
<dbReference type="PANTHER" id="PTHR43134:SF3">
    <property type="entry name" value="FLAGELLAR BIOSYNTHESIS PROTEIN FLHF"/>
    <property type="match status" value="1"/>
</dbReference>
<evidence type="ECO:0000256" key="13">
    <source>
        <dbReference type="NCBIfam" id="TIGR03499"/>
    </source>
</evidence>
<keyword evidence="17" id="KW-1185">Reference proteome</keyword>
<dbReference type="SMART" id="SM00382">
    <property type="entry name" value="AAA"/>
    <property type="match status" value="1"/>
</dbReference>
<dbReference type="Pfam" id="PF00448">
    <property type="entry name" value="SRP54"/>
    <property type="match status" value="1"/>
</dbReference>
<evidence type="ECO:0000259" key="14">
    <source>
        <dbReference type="SMART" id="SM00382"/>
    </source>
</evidence>
<keyword evidence="6" id="KW-0547">Nucleotide-binding</keyword>
<dbReference type="InterPro" id="IPR000897">
    <property type="entry name" value="SRP54_GTPase_dom"/>
</dbReference>
<keyword evidence="16" id="KW-0966">Cell projection</keyword>
<accession>A0Q041</accession>
<keyword evidence="5" id="KW-1003">Cell membrane</keyword>
<dbReference type="GO" id="GO:0044781">
    <property type="term" value="P:bacterial-type flagellum organization"/>
    <property type="evidence" value="ECO:0007669"/>
    <property type="project" value="UniProtKB-UniRule"/>
</dbReference>
<dbReference type="Gene3D" id="3.40.50.300">
    <property type="entry name" value="P-loop containing nucleotide triphosphate hydrolases"/>
    <property type="match status" value="1"/>
</dbReference>
<comment type="function">
    <text evidence="12">Necessary for flagellar biosynthesis. May be involved in translocation of the flagellum.</text>
</comment>
<dbReference type="InterPro" id="IPR047040">
    <property type="entry name" value="FlhF__GTPase_dom"/>
</dbReference>
<dbReference type="RefSeq" id="WP_011721997.1">
    <property type="nucleotide sequence ID" value="NC_008593.1"/>
</dbReference>
<dbReference type="Proteomes" id="UP000008220">
    <property type="component" value="Chromosome"/>
</dbReference>
<dbReference type="PANTHER" id="PTHR43134">
    <property type="entry name" value="SIGNAL RECOGNITION PARTICLE RECEPTOR SUBUNIT ALPHA"/>
    <property type="match status" value="1"/>
</dbReference>
<dbReference type="FunFam" id="3.40.50.300:FF:000695">
    <property type="entry name" value="Flagellar biosynthesis regulator FlhF"/>
    <property type="match status" value="1"/>
</dbReference>
<reference evidence="16 17" key="1">
    <citation type="journal article" date="2006" name="Nat. Biotechnol.">
        <title>The genome and transcriptomes of the anti-tumor agent Clostridium novyi-NT.</title>
        <authorList>
            <person name="Bettegowda C."/>
            <person name="Huang X."/>
            <person name="Lin J."/>
            <person name="Cheong I."/>
            <person name="Kohli M."/>
            <person name="Szabo S.A."/>
            <person name="Zhang X."/>
            <person name="Diaz L.A. Jr."/>
            <person name="Velculescu V.E."/>
            <person name="Parmigiani G."/>
            <person name="Kinzler K.W."/>
            <person name="Vogelstein B."/>
            <person name="Zhou S."/>
        </authorList>
    </citation>
    <scope>NUCLEOTIDE SEQUENCE [LARGE SCALE GENOMIC DNA]</scope>
    <source>
        <strain evidence="16 17">NT</strain>
    </source>
</reference>
<evidence type="ECO:0000256" key="8">
    <source>
        <dbReference type="ARBA" id="ARBA00022927"/>
    </source>
</evidence>
<feature type="domain" description="SRP54-type proteins GTP-binding" evidence="15">
    <location>
        <begin position="215"/>
        <end position="406"/>
    </location>
</feature>
<evidence type="ECO:0000256" key="12">
    <source>
        <dbReference type="ARBA" id="ARBA00025337"/>
    </source>
</evidence>
<keyword evidence="10" id="KW-0472">Membrane</keyword>
<keyword evidence="4" id="KW-0813">Transport</keyword>
<dbReference type="InterPro" id="IPR027417">
    <property type="entry name" value="P-loop_NTPase"/>
</dbReference>
<evidence type="ECO:0000256" key="11">
    <source>
        <dbReference type="ARBA" id="ARBA00023225"/>
    </source>
</evidence>
<evidence type="ECO:0000256" key="4">
    <source>
        <dbReference type="ARBA" id="ARBA00022448"/>
    </source>
</evidence>
<dbReference type="InterPro" id="IPR020006">
    <property type="entry name" value="FlhF"/>
</dbReference>
<keyword evidence="16" id="KW-0969">Cilium</keyword>
<dbReference type="GO" id="GO:0003924">
    <property type="term" value="F:GTPase activity"/>
    <property type="evidence" value="ECO:0007669"/>
    <property type="project" value="UniProtKB-UniRule"/>
</dbReference>
<keyword evidence="11" id="KW-1006">Bacterial flagellum protein export</keyword>
<feature type="domain" description="AAA+ ATPase" evidence="14">
    <location>
        <begin position="214"/>
        <end position="359"/>
    </location>
</feature>
<dbReference type="KEGG" id="cno:NT01CX_1920"/>
<dbReference type="eggNOG" id="COG1419">
    <property type="taxonomic scope" value="Bacteria"/>
</dbReference>
<dbReference type="GO" id="GO:0005886">
    <property type="term" value="C:plasma membrane"/>
    <property type="evidence" value="ECO:0007669"/>
    <property type="project" value="UniProtKB-SubCell"/>
</dbReference>
<evidence type="ECO:0000256" key="9">
    <source>
        <dbReference type="ARBA" id="ARBA00023134"/>
    </source>
</evidence>
<dbReference type="GO" id="GO:0005525">
    <property type="term" value="F:GTP binding"/>
    <property type="evidence" value="ECO:0007669"/>
    <property type="project" value="UniProtKB-UniRule"/>
</dbReference>
<dbReference type="NCBIfam" id="TIGR03499">
    <property type="entry name" value="FlhF"/>
    <property type="match status" value="1"/>
</dbReference>
<name>A0Q041_CLONN</name>
<keyword evidence="8" id="KW-0653">Protein transport</keyword>
<evidence type="ECO:0000256" key="2">
    <source>
        <dbReference type="ARBA" id="ARBA00008531"/>
    </source>
</evidence>
<dbReference type="CDD" id="cd17873">
    <property type="entry name" value="FlhF"/>
    <property type="match status" value="1"/>
</dbReference>
<keyword evidence="16" id="KW-0282">Flagellum</keyword>
<proteinExistence type="inferred from homology"/>
<dbReference type="GO" id="GO:0005047">
    <property type="term" value="F:signal recognition particle binding"/>
    <property type="evidence" value="ECO:0007669"/>
    <property type="project" value="TreeGrafter"/>
</dbReference>
<dbReference type="SUPFAM" id="SSF52540">
    <property type="entry name" value="P-loop containing nucleoside triphosphate hydrolases"/>
    <property type="match status" value="1"/>
</dbReference>
<gene>
    <name evidence="16" type="ordered locus">NT01CX_1920</name>
</gene>
<evidence type="ECO:0000313" key="16">
    <source>
        <dbReference type="EMBL" id="ABK61635.1"/>
    </source>
</evidence>
<evidence type="ECO:0000256" key="6">
    <source>
        <dbReference type="ARBA" id="ARBA00022741"/>
    </source>
</evidence>
<dbReference type="GO" id="GO:0015031">
    <property type="term" value="P:protein transport"/>
    <property type="evidence" value="ECO:0007669"/>
    <property type="project" value="UniProtKB-KW"/>
</dbReference>
<evidence type="ECO:0000256" key="5">
    <source>
        <dbReference type="ARBA" id="ARBA00022475"/>
    </source>
</evidence>
<dbReference type="InterPro" id="IPR003593">
    <property type="entry name" value="AAA+_ATPase"/>
</dbReference>
<sequence>MIVKKYLVSNMNEAMNRIRYELGRDAVIINQRKIRRKGLRGFFSPKVLEVTAAIDNKEKINKPVEESINAIKNVLKNKDVDKKEEVQRQAKVQPKIESNIIKENTVEREVKEEKRVLYGKDIFAQLDNTVKENNYLIKEMQDMKKMISNLSEVAVASSESKKSFTEKLLENSDLNKSIIRKIEKIVDENTKDIEDKEKVKEAICDIVPVSHDDIKGVVALVGPTGVGKTTTIAKLAGRLALIEKKKVGLITVDTYRIGAIEQLSTYASIMSIPFKSVFSIKEMEAALESMKDCEIILLDTTGRSSKNIMQIAELNAFVQKANSKNVFLVISATTKNRDIESIIEGYKTLNYTNVIITKLDETTTYGSILNILNSANKPLSFVTTGQNVPDDFKSITKEEVAKLVLGEETIC</sequence>
<organism evidence="16 17">
    <name type="scientific">Clostridium novyi (strain NT)</name>
    <dbReference type="NCBI Taxonomy" id="386415"/>
    <lineage>
        <taxon>Bacteria</taxon>
        <taxon>Bacillati</taxon>
        <taxon>Bacillota</taxon>
        <taxon>Clostridia</taxon>
        <taxon>Eubacteriales</taxon>
        <taxon>Clostridiaceae</taxon>
        <taxon>Clostridium</taxon>
    </lineage>
</organism>
<dbReference type="PATRIC" id="fig|386415.7.peg.1022"/>
<keyword evidence="7" id="KW-1005">Bacterial flagellum biogenesis</keyword>
<evidence type="ECO:0000256" key="1">
    <source>
        <dbReference type="ARBA" id="ARBA00004413"/>
    </source>
</evidence>
<dbReference type="Gene3D" id="1.20.120.1380">
    <property type="entry name" value="Flagellar FlhF biosynthesis protein, N domain"/>
    <property type="match status" value="1"/>
</dbReference>
<evidence type="ECO:0000256" key="7">
    <source>
        <dbReference type="ARBA" id="ARBA00022795"/>
    </source>
</evidence>
<evidence type="ECO:0000313" key="17">
    <source>
        <dbReference type="Proteomes" id="UP000008220"/>
    </source>
</evidence>
<dbReference type="AlphaFoldDB" id="A0Q041"/>
<dbReference type="HOGENOM" id="CLU_009301_11_4_9"/>
<dbReference type="STRING" id="386415.NT01CX_1920"/>
<evidence type="ECO:0000256" key="10">
    <source>
        <dbReference type="ARBA" id="ARBA00023136"/>
    </source>
</evidence>
<dbReference type="GO" id="GO:0006614">
    <property type="term" value="P:SRP-dependent cotranslational protein targeting to membrane"/>
    <property type="evidence" value="ECO:0007669"/>
    <property type="project" value="UniProtKB-UniRule"/>
</dbReference>
<dbReference type="EMBL" id="CP000382">
    <property type="protein sequence ID" value="ABK61635.1"/>
    <property type="molecule type" value="Genomic_DNA"/>
</dbReference>
<comment type="similarity">
    <text evidence="2">Belongs to the GTP-binding SRP family.</text>
</comment>
<comment type="subcellular location">
    <subcellularLocation>
        <location evidence="1">Cell membrane</location>
        <topology evidence="1">Peripheral membrane protein</topology>
        <orientation evidence="1">Cytoplasmic side</orientation>
    </subcellularLocation>
</comment>